<dbReference type="EMBL" id="BAABDS010000046">
    <property type="protein sequence ID" value="GAA3720517.1"/>
    <property type="molecule type" value="Genomic_DNA"/>
</dbReference>
<organism evidence="1 2">
    <name type="scientific">Oceanisphaera sediminis</name>
    <dbReference type="NCBI Taxonomy" id="981381"/>
    <lineage>
        <taxon>Bacteria</taxon>
        <taxon>Pseudomonadati</taxon>
        <taxon>Pseudomonadota</taxon>
        <taxon>Gammaproteobacteria</taxon>
        <taxon>Aeromonadales</taxon>
        <taxon>Aeromonadaceae</taxon>
        <taxon>Oceanisphaera</taxon>
    </lineage>
</organism>
<gene>
    <name evidence="1" type="ORF">GCM10022421_30970</name>
</gene>
<name>A0ABP7ELW2_9GAMM</name>
<proteinExistence type="predicted"/>
<dbReference type="PROSITE" id="PS51257">
    <property type="entry name" value="PROKAR_LIPOPROTEIN"/>
    <property type="match status" value="1"/>
</dbReference>
<protein>
    <submittedName>
        <fullName evidence="1">Uncharacterized protein</fullName>
    </submittedName>
</protein>
<reference evidence="2" key="1">
    <citation type="journal article" date="2019" name="Int. J. Syst. Evol. Microbiol.">
        <title>The Global Catalogue of Microorganisms (GCM) 10K type strain sequencing project: providing services to taxonomists for standard genome sequencing and annotation.</title>
        <authorList>
            <consortium name="The Broad Institute Genomics Platform"/>
            <consortium name="The Broad Institute Genome Sequencing Center for Infectious Disease"/>
            <person name="Wu L."/>
            <person name="Ma J."/>
        </authorList>
    </citation>
    <scope>NUCLEOTIDE SEQUENCE [LARGE SCALE GENOMIC DNA]</scope>
    <source>
        <strain evidence="2">JCM 17329</strain>
    </source>
</reference>
<accession>A0ABP7ELW2</accession>
<comment type="caution">
    <text evidence="1">The sequence shown here is derived from an EMBL/GenBank/DDBJ whole genome shotgun (WGS) entry which is preliminary data.</text>
</comment>
<sequence>MKLKIISGILILIVSVSGCTSNMTNQKVDLIRAGAIEQEKGAGFVPIEPIIAKSEVEVVRNGEIVKVDIRLLTNEEALNYFADTWSKVTIAKVNSNGSLQYLAGTATAETGKYAAIMDFTKYAIDDIVENGKEIGRFRTGVGLRLIANITTKKKSIDLNGVLKIGVAASKEELTGSLEVRAIGVTSNEIDALLPGILPTIGESSIQNALEAMAAVKAKLRESDTVIKPRHFAIEVYESVQQSEAKAVSL</sequence>
<evidence type="ECO:0000313" key="1">
    <source>
        <dbReference type="EMBL" id="GAA3720517.1"/>
    </source>
</evidence>
<keyword evidence="2" id="KW-1185">Reference proteome</keyword>
<evidence type="ECO:0000313" key="2">
    <source>
        <dbReference type="Proteomes" id="UP001501479"/>
    </source>
</evidence>
<dbReference type="Proteomes" id="UP001501479">
    <property type="component" value="Unassembled WGS sequence"/>
</dbReference>
<dbReference type="RefSeq" id="WP_344965674.1">
    <property type="nucleotide sequence ID" value="NZ_BAABDS010000046.1"/>
</dbReference>